<evidence type="ECO:0000259" key="3">
    <source>
        <dbReference type="Pfam" id="PF01507"/>
    </source>
</evidence>
<dbReference type="RefSeq" id="WP_342159899.1">
    <property type="nucleotide sequence ID" value="NZ_JBCDNA010000002.1"/>
</dbReference>
<dbReference type="Pfam" id="PF01507">
    <property type="entry name" value="PAPS_reduct"/>
    <property type="match status" value="1"/>
</dbReference>
<sequence>MKINSLNINIDQANVFLRDKDPVEIIEWALSKAKTPILTTNFGPYSASLVHAVTRLRNDIKLIWCDTGYNTTHTYRFAHELIQRLSLNMHIYTPNSTAGFRDVTMGIPQVDTLEHKLFTDEVKLEPFRRALKEHQPDLWFTNLRADQSEFRRNLDILHVDKTGILKVSPFFYYSEFDMELYLQRFALPNEKKYFDPTKVLTKRECGLHLTSK</sequence>
<protein>
    <submittedName>
        <fullName evidence="4">Phosphoadenosine phosphosulfate reductase family protein</fullName>
    </submittedName>
</protein>
<comment type="pathway">
    <text evidence="2">Sulfur metabolism; hydrogen sulfide biosynthesis; sulfite from sulfate.</text>
</comment>
<accession>A0ABU9L0F7</accession>
<dbReference type="InterPro" id="IPR014729">
    <property type="entry name" value="Rossmann-like_a/b/a_fold"/>
</dbReference>
<comment type="similarity">
    <text evidence="1">Belongs to the PAPS reductase family. CysH subfamily.</text>
</comment>
<evidence type="ECO:0000256" key="1">
    <source>
        <dbReference type="ARBA" id="ARBA00009732"/>
    </source>
</evidence>
<dbReference type="PANTHER" id="PTHR46509">
    <property type="entry name" value="PHOSPHOADENOSINE PHOSPHOSULFATE REDUCTASE"/>
    <property type="match status" value="1"/>
</dbReference>
<evidence type="ECO:0000313" key="4">
    <source>
        <dbReference type="EMBL" id="MEL4455911.1"/>
    </source>
</evidence>
<gene>
    <name evidence="4" type="ORF">AABB81_08385</name>
</gene>
<comment type="caution">
    <text evidence="4">The sequence shown here is derived from an EMBL/GenBank/DDBJ whole genome shotgun (WGS) entry which is preliminary data.</text>
</comment>
<dbReference type="PANTHER" id="PTHR46509:SF1">
    <property type="entry name" value="PHOSPHOADENOSINE PHOSPHOSULFATE REDUCTASE"/>
    <property type="match status" value="1"/>
</dbReference>
<reference evidence="4 5" key="1">
    <citation type="submission" date="2024-04" db="EMBL/GenBank/DDBJ databases">
        <title>whole genome sequencing of Lutimonas vermicola strain IMCC1616.</title>
        <authorList>
            <person name="Bae S.S."/>
        </authorList>
    </citation>
    <scope>NUCLEOTIDE SEQUENCE [LARGE SCALE GENOMIC DNA]</scope>
    <source>
        <strain evidence="4 5">IMCC1616</strain>
    </source>
</reference>
<dbReference type="SUPFAM" id="SSF52402">
    <property type="entry name" value="Adenine nucleotide alpha hydrolases-like"/>
    <property type="match status" value="1"/>
</dbReference>
<dbReference type="EMBL" id="JBCDNA010000002">
    <property type="protein sequence ID" value="MEL4455911.1"/>
    <property type="molecule type" value="Genomic_DNA"/>
</dbReference>
<dbReference type="InterPro" id="IPR002500">
    <property type="entry name" value="PAPS_reduct_dom"/>
</dbReference>
<organism evidence="4 5">
    <name type="scientific">Lutimonas vermicola</name>
    <dbReference type="NCBI Taxonomy" id="414288"/>
    <lineage>
        <taxon>Bacteria</taxon>
        <taxon>Pseudomonadati</taxon>
        <taxon>Bacteroidota</taxon>
        <taxon>Flavobacteriia</taxon>
        <taxon>Flavobacteriales</taxon>
        <taxon>Flavobacteriaceae</taxon>
        <taxon>Lutimonas</taxon>
    </lineage>
</organism>
<name>A0ABU9L0F7_9FLAO</name>
<dbReference type="Gene3D" id="3.40.50.620">
    <property type="entry name" value="HUPs"/>
    <property type="match status" value="1"/>
</dbReference>
<evidence type="ECO:0000313" key="5">
    <source>
        <dbReference type="Proteomes" id="UP001474120"/>
    </source>
</evidence>
<feature type="domain" description="Phosphoadenosine phosphosulphate reductase" evidence="3">
    <location>
        <begin position="36"/>
        <end position="189"/>
    </location>
</feature>
<dbReference type="Proteomes" id="UP001474120">
    <property type="component" value="Unassembled WGS sequence"/>
</dbReference>
<evidence type="ECO:0000256" key="2">
    <source>
        <dbReference type="ARBA" id="ARBA00024327"/>
    </source>
</evidence>
<proteinExistence type="inferred from homology"/>
<keyword evidence="5" id="KW-1185">Reference proteome</keyword>